<dbReference type="AlphaFoldDB" id="A0A3D9YQX4"/>
<dbReference type="EMBL" id="QUMO01000006">
    <property type="protein sequence ID" value="REF83252.1"/>
    <property type="molecule type" value="Genomic_DNA"/>
</dbReference>
<name>A0A3D9YQX4_9HYPH</name>
<organism evidence="1 2">
    <name type="scientific">Methylovirgula ligni</name>
    <dbReference type="NCBI Taxonomy" id="569860"/>
    <lineage>
        <taxon>Bacteria</taxon>
        <taxon>Pseudomonadati</taxon>
        <taxon>Pseudomonadota</taxon>
        <taxon>Alphaproteobacteria</taxon>
        <taxon>Hyphomicrobiales</taxon>
        <taxon>Beijerinckiaceae</taxon>
        <taxon>Methylovirgula</taxon>
    </lineage>
</organism>
<evidence type="ECO:0000313" key="1">
    <source>
        <dbReference type="EMBL" id="REF83252.1"/>
    </source>
</evidence>
<reference evidence="1 2" key="1">
    <citation type="submission" date="2018-08" db="EMBL/GenBank/DDBJ databases">
        <title>Genomic Encyclopedia of Type Strains, Phase IV (KMG-IV): sequencing the most valuable type-strain genomes for metagenomic binning, comparative biology and taxonomic classification.</title>
        <authorList>
            <person name="Goeker M."/>
        </authorList>
    </citation>
    <scope>NUCLEOTIDE SEQUENCE [LARGE SCALE GENOMIC DNA]</scope>
    <source>
        <strain evidence="1 2">BW863</strain>
    </source>
</reference>
<keyword evidence="2" id="KW-1185">Reference proteome</keyword>
<dbReference type="Proteomes" id="UP000256900">
    <property type="component" value="Unassembled WGS sequence"/>
</dbReference>
<accession>A0A3D9YQX4</accession>
<proteinExistence type="predicted"/>
<gene>
    <name evidence="1" type="ORF">DES32_3168</name>
</gene>
<dbReference type="RefSeq" id="WP_115837781.1">
    <property type="nucleotide sequence ID" value="NZ_CP025086.1"/>
</dbReference>
<sequence length="148" mass="16220">MAATGAREEIYEALLEKLQKLTGFKEVTRRKRPGNYWNVKNTPALVLAQAGQDYERKSVNLPPTRRLTVYAILYNVIDPNDQNSLPETPINNALDAIDAALKPQPYGLGQETLGGIVDAVYSEGKVQEAPGDFTGQAIAILPIILMLP</sequence>
<comment type="caution">
    <text evidence="1">The sequence shown here is derived from an EMBL/GenBank/DDBJ whole genome shotgun (WGS) entry which is preliminary data.</text>
</comment>
<protein>
    <submittedName>
        <fullName evidence="1">Uncharacterized protein</fullName>
    </submittedName>
</protein>
<evidence type="ECO:0000313" key="2">
    <source>
        <dbReference type="Proteomes" id="UP000256900"/>
    </source>
</evidence>